<accession>A0ABV4X2P2</accession>
<comment type="caution">
    <text evidence="2">The sequence shown here is derived from an EMBL/GenBank/DDBJ whole genome shotgun (WGS) entry which is preliminary data.</text>
</comment>
<protein>
    <submittedName>
        <fullName evidence="2">Uncharacterized protein</fullName>
    </submittedName>
</protein>
<evidence type="ECO:0000313" key="3">
    <source>
        <dbReference type="Proteomes" id="UP001576774"/>
    </source>
</evidence>
<gene>
    <name evidence="2" type="ORF">ACE1CC_09180</name>
</gene>
<feature type="compositionally biased region" description="Low complexity" evidence="1">
    <location>
        <begin position="44"/>
        <end position="63"/>
    </location>
</feature>
<proteinExistence type="predicted"/>
<name>A0ABV4X2P2_9CYAN</name>
<evidence type="ECO:0000256" key="1">
    <source>
        <dbReference type="SAM" id="MobiDB-lite"/>
    </source>
</evidence>
<sequence>MNKQTISLSKTRFNRILTLALPIGVLLLSQACAPRRSSVEATKSNSVAASEMASSVENHSFNK</sequence>
<reference evidence="2 3" key="1">
    <citation type="submission" date="2024-09" db="EMBL/GenBank/DDBJ databases">
        <title>Floridaenema gen nov. (Aerosakkonemataceae, Aerosakkonematales ord. nov., Cyanobacteria) from benthic tropical and subtropical fresh waters, with the description of four new species.</title>
        <authorList>
            <person name="Moretto J.A."/>
            <person name="Berthold D.E."/>
            <person name="Lefler F.W."/>
            <person name="Huang I.-S."/>
            <person name="Laughinghouse H. IV."/>
        </authorList>
    </citation>
    <scope>NUCLEOTIDE SEQUENCE [LARGE SCALE GENOMIC DNA]</scope>
    <source>
        <strain evidence="2 3">BLCC-F46</strain>
    </source>
</reference>
<feature type="region of interest" description="Disordered" evidence="1">
    <location>
        <begin position="36"/>
        <end position="63"/>
    </location>
</feature>
<keyword evidence="3" id="KW-1185">Reference proteome</keyword>
<evidence type="ECO:0000313" key="2">
    <source>
        <dbReference type="EMBL" id="MFB2877050.1"/>
    </source>
</evidence>
<organism evidence="2 3">
    <name type="scientific">Floridaenema aerugineum BLCC-F46</name>
    <dbReference type="NCBI Taxonomy" id="3153654"/>
    <lineage>
        <taxon>Bacteria</taxon>
        <taxon>Bacillati</taxon>
        <taxon>Cyanobacteriota</taxon>
        <taxon>Cyanophyceae</taxon>
        <taxon>Oscillatoriophycideae</taxon>
        <taxon>Aerosakkonematales</taxon>
        <taxon>Aerosakkonemataceae</taxon>
        <taxon>Floridanema</taxon>
        <taxon>Floridanema aerugineum</taxon>
    </lineage>
</organism>
<dbReference type="Proteomes" id="UP001576774">
    <property type="component" value="Unassembled WGS sequence"/>
</dbReference>
<dbReference type="PROSITE" id="PS51257">
    <property type="entry name" value="PROKAR_LIPOPROTEIN"/>
    <property type="match status" value="1"/>
</dbReference>
<dbReference type="RefSeq" id="WP_413270160.1">
    <property type="nucleotide sequence ID" value="NZ_JBHFNQ010000066.1"/>
</dbReference>
<dbReference type="EMBL" id="JBHFNQ010000066">
    <property type="protein sequence ID" value="MFB2877050.1"/>
    <property type="molecule type" value="Genomic_DNA"/>
</dbReference>